<evidence type="ECO:0000313" key="3">
    <source>
        <dbReference type="Proteomes" id="UP000018721"/>
    </source>
</evidence>
<dbReference type="HOGENOM" id="CLU_1681407_0_0_1"/>
<dbReference type="EMBL" id="ANIZ01003697">
    <property type="protein sequence ID" value="ETI32055.1"/>
    <property type="molecule type" value="Genomic_DNA"/>
</dbReference>
<keyword evidence="3" id="KW-1185">Reference proteome</keyword>
<evidence type="ECO:0000313" key="2">
    <source>
        <dbReference type="EMBL" id="ETI32055.1"/>
    </source>
</evidence>
<feature type="compositionally biased region" description="Basic and acidic residues" evidence="1">
    <location>
        <begin position="58"/>
        <end position="68"/>
    </location>
</feature>
<dbReference type="AlphaFoldDB" id="V9DYU5"/>
<comment type="caution">
    <text evidence="2">The sequence shown here is derived from an EMBL/GenBank/DDBJ whole genome shotgun (WGS) entry which is preliminary data.</text>
</comment>
<gene>
    <name evidence="2" type="ORF">F443_21054</name>
</gene>
<evidence type="ECO:0000256" key="1">
    <source>
        <dbReference type="SAM" id="MobiDB-lite"/>
    </source>
</evidence>
<proteinExistence type="predicted"/>
<name>V9DYU5_PHYNI</name>
<organism evidence="2 3">
    <name type="scientific">Phytophthora nicotianae P1569</name>
    <dbReference type="NCBI Taxonomy" id="1317065"/>
    <lineage>
        <taxon>Eukaryota</taxon>
        <taxon>Sar</taxon>
        <taxon>Stramenopiles</taxon>
        <taxon>Oomycota</taxon>
        <taxon>Peronosporomycetes</taxon>
        <taxon>Peronosporales</taxon>
        <taxon>Peronosporaceae</taxon>
        <taxon>Phytophthora</taxon>
    </lineage>
</organism>
<accession>V9DYU5</accession>
<dbReference type="Proteomes" id="UP000018721">
    <property type="component" value="Unassembled WGS sequence"/>
</dbReference>
<reference evidence="2 3" key="1">
    <citation type="submission" date="2013-11" db="EMBL/GenBank/DDBJ databases">
        <title>The Genome Sequence of Phytophthora parasitica P1569.</title>
        <authorList>
            <consortium name="The Broad Institute Genomics Platform"/>
            <person name="Russ C."/>
            <person name="Tyler B."/>
            <person name="Panabieres F."/>
            <person name="Shan W."/>
            <person name="Tripathy S."/>
            <person name="Grunwald N."/>
            <person name="Machado M."/>
            <person name="Johnson C.S."/>
            <person name="Arredondo F."/>
            <person name="Hong C."/>
            <person name="Coffey M."/>
            <person name="Young S.K."/>
            <person name="Zeng Q."/>
            <person name="Gargeya S."/>
            <person name="Fitzgerald M."/>
            <person name="Abouelleil A."/>
            <person name="Alvarado L."/>
            <person name="Chapman S.B."/>
            <person name="Gainer-Dewar J."/>
            <person name="Goldberg J."/>
            <person name="Griggs A."/>
            <person name="Gujja S."/>
            <person name="Hansen M."/>
            <person name="Howarth C."/>
            <person name="Imamovic A."/>
            <person name="Ireland A."/>
            <person name="Larimer J."/>
            <person name="McCowan C."/>
            <person name="Murphy C."/>
            <person name="Pearson M."/>
            <person name="Poon T.W."/>
            <person name="Priest M."/>
            <person name="Roberts A."/>
            <person name="Saif S."/>
            <person name="Shea T."/>
            <person name="Sykes S."/>
            <person name="Wortman J."/>
            <person name="Nusbaum C."/>
            <person name="Birren B."/>
        </authorList>
    </citation>
    <scope>NUCLEOTIDE SEQUENCE [LARGE SCALE GENOMIC DNA]</scope>
    <source>
        <strain evidence="2 3">P1569</strain>
    </source>
</reference>
<protein>
    <submittedName>
        <fullName evidence="2">Uncharacterized protein</fullName>
    </submittedName>
</protein>
<sequence length="139" mass="15388">MVISTNLVLYIAFAIVVLGTTTTRSISTAHAIVQAKPTESNLIDGTEKTFHGATRELSDHAFDEERKGGGGGRGGQKTSTRGTKRGFYLYGAGNPNMGLWNTNGVTRNKECNEFTNWWKRLFNKNIKECSEEDSRQLRG</sequence>
<dbReference type="OrthoDB" id="119960at2759"/>
<feature type="region of interest" description="Disordered" evidence="1">
    <location>
        <begin position="58"/>
        <end position="83"/>
    </location>
</feature>